<dbReference type="Pfam" id="PF13895">
    <property type="entry name" value="Ig_2"/>
    <property type="match status" value="7"/>
</dbReference>
<keyword evidence="1" id="KW-0472">Membrane</keyword>
<accession>A0AAV7WM02</accession>
<dbReference type="InterPro" id="IPR013783">
    <property type="entry name" value="Ig-like_fold"/>
</dbReference>
<dbReference type="InterPro" id="IPR013098">
    <property type="entry name" value="Ig_I-set"/>
</dbReference>
<evidence type="ECO:0000256" key="1">
    <source>
        <dbReference type="SAM" id="Phobius"/>
    </source>
</evidence>
<keyword evidence="4" id="KW-1185">Reference proteome</keyword>
<feature type="domain" description="Ig-like" evidence="2">
    <location>
        <begin position="1198"/>
        <end position="1293"/>
    </location>
</feature>
<dbReference type="EMBL" id="JANPWB010000001">
    <property type="protein sequence ID" value="KAJ1213255.1"/>
    <property type="molecule type" value="Genomic_DNA"/>
</dbReference>
<dbReference type="PANTHER" id="PTHR47243:SF1">
    <property type="entry name" value="SIALOADHESIN"/>
    <property type="match status" value="1"/>
</dbReference>
<feature type="domain" description="Ig-like" evidence="2">
    <location>
        <begin position="828"/>
        <end position="923"/>
    </location>
</feature>
<feature type="domain" description="Ig-like" evidence="2">
    <location>
        <begin position="557"/>
        <end position="638"/>
    </location>
</feature>
<dbReference type="GO" id="GO:0046790">
    <property type="term" value="F:virion binding"/>
    <property type="evidence" value="ECO:0007669"/>
    <property type="project" value="TreeGrafter"/>
</dbReference>
<protein>
    <recommendedName>
        <fullName evidence="2">Ig-like domain-containing protein</fullName>
    </recommendedName>
</protein>
<feature type="domain" description="Ig-like" evidence="2">
    <location>
        <begin position="1568"/>
        <end position="1663"/>
    </location>
</feature>
<feature type="domain" description="Ig-like" evidence="2">
    <location>
        <begin position="458"/>
        <end position="555"/>
    </location>
</feature>
<feature type="domain" description="Ig-like" evidence="2">
    <location>
        <begin position="283"/>
        <end position="368"/>
    </location>
</feature>
<feature type="transmembrane region" description="Helical" evidence="1">
    <location>
        <begin position="1676"/>
        <end position="1696"/>
    </location>
</feature>
<dbReference type="InterPro" id="IPR013106">
    <property type="entry name" value="Ig_V-set"/>
</dbReference>
<dbReference type="SMART" id="SM00409">
    <property type="entry name" value="IG"/>
    <property type="match status" value="17"/>
</dbReference>
<feature type="domain" description="Ig-like" evidence="2">
    <location>
        <begin position="927"/>
        <end position="1008"/>
    </location>
</feature>
<dbReference type="SUPFAM" id="SSF48726">
    <property type="entry name" value="Immunoglobulin"/>
    <property type="match status" value="16"/>
</dbReference>
<organism evidence="3 4">
    <name type="scientific">Pleurodeles waltl</name>
    <name type="common">Iberian ribbed newt</name>
    <dbReference type="NCBI Taxonomy" id="8319"/>
    <lineage>
        <taxon>Eukaryota</taxon>
        <taxon>Metazoa</taxon>
        <taxon>Chordata</taxon>
        <taxon>Craniata</taxon>
        <taxon>Vertebrata</taxon>
        <taxon>Euteleostomi</taxon>
        <taxon>Amphibia</taxon>
        <taxon>Batrachia</taxon>
        <taxon>Caudata</taxon>
        <taxon>Salamandroidea</taxon>
        <taxon>Salamandridae</taxon>
        <taxon>Pleurodelinae</taxon>
        <taxon>Pleurodeles</taxon>
    </lineage>
</organism>
<dbReference type="PROSITE" id="PS50835">
    <property type="entry name" value="IG_LIKE"/>
    <property type="match status" value="16"/>
</dbReference>
<dbReference type="Proteomes" id="UP001066276">
    <property type="component" value="Chromosome 1_1"/>
</dbReference>
<name>A0AAV7WM02_PLEWA</name>
<feature type="domain" description="Ig-like" evidence="2">
    <location>
        <begin position="1013"/>
        <end position="1108"/>
    </location>
</feature>
<dbReference type="GO" id="GO:0005886">
    <property type="term" value="C:plasma membrane"/>
    <property type="evidence" value="ECO:0007669"/>
    <property type="project" value="TreeGrafter"/>
</dbReference>
<dbReference type="Pfam" id="PF07686">
    <property type="entry name" value="V-set"/>
    <property type="match status" value="1"/>
</dbReference>
<gene>
    <name evidence="3" type="ORF">NDU88_000893</name>
</gene>
<dbReference type="FunFam" id="2.60.40.10:FF:000921">
    <property type="entry name" value="sialoadhesin isoform X1"/>
    <property type="match status" value="3"/>
</dbReference>
<proteinExistence type="predicted"/>
<feature type="domain" description="Ig-like" evidence="2">
    <location>
        <begin position="740"/>
        <end position="821"/>
    </location>
</feature>
<feature type="domain" description="Ig-like" evidence="2">
    <location>
        <begin position="1480"/>
        <end position="1558"/>
    </location>
</feature>
<sequence>MTLAQCAGSKATLQPPLGIRRSVGSELLRSSCCQGGAGSRCKKKRKMFIAQLFWLATMVFQGCESSWDVLCPAQLKSVKGSCLLIPCEFIFPSDVMTPSGITPIWYQENDGQRVVVYHSTTTEIDGRFQGRTELLGDPNKKNCTLLIRNVAKEDAGNYVFRFEIDEVNRWLDKKGVTVTVTDDPVSPEITVPENVTDGSSITLNCITPYFCPDDSISLQWKDGVPEGAFISLDVQLDTSAVFTRRNLHTTVSWRDNQKMLRCEVSVGNSRAAKDVTLNVKHAPKGTEVVINPNTVNIKEGDSASMACNVNSSNPGITGYKWYKDENGEAFSTEQVVTIQSVARSDHGQYHCEVKNPIGTGVAQARTLTVFSARVLVSPSSEIREKETATLTCDVPGGEPEKITYSWYKNNIWLKEGPARVLLFHEALSSDTGYYACKVQNDKGSDTSPPIAITVVYPPRMPVLTSFLETQEGKLAIVHCTVDSEPAAELALERNGKVIATTSSHGAPNQRLTVSSSRNSLKLEIRGVVLDDEGTYVCCAKNVYGNSTTSRNFRVETAKVLISPSAEVREGETVTMTCMATRSEDVGSRYVWFKNTKWLKESSERSLIFEAVASGDAGSYNCKSESKDGSATSPPRTLTVRYAPRKPLISSFLEMQGRQLGIIECSVDSDPISEIALYRKDVLVASTSLHTLPNQRISISSSHNSLKLEIQGVGLEDEGQYICSANNTYGIANSSIDFTAETVGVTIRPSAEILEGEAVTLTCMLSHDSKDGNNYTWYKNNEWHSESTEAALVFQQVASQDTGSYYCKVWSNERRKSSPPVSLNVFYAPRNTLVKSYLETGEGKLAFIFCTTESNPLSRITMYRRDEQVASSDSQAAADQRLRVTTSRNALKIDFRGVMVEDEGMYRCDASNAHGTSSQSLYFRVQTARVLVMPPMDIQEGDTVTLTCEATSSVQDEVSYIWYKNSRWYLEDSVNSLVFQRIRSHDAGFYHCRARDKDGSSTSPSVNVQVLYGPRNLTMSSFLEMQDGQLGIIQCSVDSNPPSEIALYRDDALVASTSSHGAPSQRLSIASSLNSLKLEIRNIMFEDEGTYMCFANNTHGNAESQLIFSAESARIVVDPSTEVLEGNTVTLTCSVSSNAPGVPAYTWYKNGNWYKQGTDKTLRLKSVASDDSGSYYCKVQTLKGRKSSSSVSLNILYPPRNAWIRSFLETSHGKLAILQCAVSSNPPSVLRLLKDDAPWANTSLQEDSSQRLAVSYSQNFLRLEIRNVMTEDEGTYTCSATNAYGTTTASAYFAVEGARVLINRGASVQEGETVTLTCDVTTTAHLVTHYVWYRNSKWLLEGSASSLVLQDVTSEDVGSYSCEAQSNEGSRVSPPVTLQVLFSPRQPLMVSFLETQRGNLGIIRCSVESDPPSNIAIYRAGEVVASSGLRSSPNQRISVYVTHNSLQLEIKDVVLDDQGEYECAVNNTYGSATTSTYFTVETARVTAEPSPELPEGDLLNLTCVTTSEVHGTANYTWYKNNRWLQASTEASLVLHRVTSIDTGSYHCQVEDTEASRTSTLIGINVLYAPRDLQASSFLETQGGRLGIIQCSVDSAPASVLTLYKNDAPVASTSSHSTWDPRLRISSSYNSLRLAITEAKVEDSANYSCTANNTLGSTTASLYFNVQAAEEAYFYKSLAWVAIVTATCLLLLIAVLAGKTWKRKLEFLKLDTEDNIIEMTSKKEEPQPGDAN</sequence>
<comment type="caution">
    <text evidence="3">The sequence shown here is derived from an EMBL/GenBank/DDBJ whole genome shotgun (WGS) entry which is preliminary data.</text>
</comment>
<feature type="domain" description="Ig-like" evidence="2">
    <location>
        <begin position="187"/>
        <end position="278"/>
    </location>
</feature>
<evidence type="ECO:0000313" key="4">
    <source>
        <dbReference type="Proteomes" id="UP001066276"/>
    </source>
</evidence>
<dbReference type="PANTHER" id="PTHR47243">
    <property type="entry name" value="SIALOADHESIN"/>
    <property type="match status" value="1"/>
</dbReference>
<keyword evidence="1" id="KW-1133">Transmembrane helix</keyword>
<evidence type="ECO:0000259" key="2">
    <source>
        <dbReference type="PROSITE" id="PS50835"/>
    </source>
</evidence>
<dbReference type="GO" id="GO:0075512">
    <property type="term" value="P:clathrin-dependent endocytosis of virus by host cell"/>
    <property type="evidence" value="ECO:0007669"/>
    <property type="project" value="TreeGrafter"/>
</dbReference>
<evidence type="ECO:0000313" key="3">
    <source>
        <dbReference type="EMBL" id="KAJ1213255.1"/>
    </source>
</evidence>
<dbReference type="Pfam" id="PF13927">
    <property type="entry name" value="Ig_3"/>
    <property type="match status" value="1"/>
</dbReference>
<dbReference type="InterPro" id="IPR007110">
    <property type="entry name" value="Ig-like_dom"/>
</dbReference>
<feature type="domain" description="Ig-like" evidence="2">
    <location>
        <begin position="1383"/>
        <end position="1478"/>
    </location>
</feature>
<dbReference type="SMART" id="SM00408">
    <property type="entry name" value="IGc2"/>
    <property type="match status" value="15"/>
</dbReference>
<dbReference type="Gene3D" id="2.60.40.10">
    <property type="entry name" value="Immunoglobulins"/>
    <property type="match status" value="17"/>
</dbReference>
<dbReference type="SMART" id="SM00406">
    <property type="entry name" value="IGv"/>
    <property type="match status" value="7"/>
</dbReference>
<dbReference type="InterPro" id="IPR036179">
    <property type="entry name" value="Ig-like_dom_sf"/>
</dbReference>
<dbReference type="GO" id="GO:0005770">
    <property type="term" value="C:late endosome"/>
    <property type="evidence" value="ECO:0007669"/>
    <property type="project" value="TreeGrafter"/>
</dbReference>
<dbReference type="InterPro" id="IPR003598">
    <property type="entry name" value="Ig_sub2"/>
</dbReference>
<feature type="domain" description="Ig-like" evidence="2">
    <location>
        <begin position="372"/>
        <end position="453"/>
    </location>
</feature>
<feature type="domain" description="Ig-like" evidence="2">
    <location>
        <begin position="1297"/>
        <end position="1376"/>
    </location>
</feature>
<dbReference type="GO" id="GO:0005769">
    <property type="term" value="C:early endosome"/>
    <property type="evidence" value="ECO:0007669"/>
    <property type="project" value="TreeGrafter"/>
</dbReference>
<keyword evidence="1" id="KW-0812">Transmembrane</keyword>
<feature type="domain" description="Ig-like" evidence="2">
    <location>
        <begin position="1110"/>
        <end position="1191"/>
    </location>
</feature>
<dbReference type="Pfam" id="PF07679">
    <property type="entry name" value="I-set"/>
    <property type="match status" value="7"/>
</dbReference>
<reference evidence="3" key="1">
    <citation type="journal article" date="2022" name="bioRxiv">
        <title>Sequencing and chromosome-scale assembly of the giantPleurodeles waltlgenome.</title>
        <authorList>
            <person name="Brown T."/>
            <person name="Elewa A."/>
            <person name="Iarovenko S."/>
            <person name="Subramanian E."/>
            <person name="Araus A.J."/>
            <person name="Petzold A."/>
            <person name="Susuki M."/>
            <person name="Suzuki K.-i.T."/>
            <person name="Hayashi T."/>
            <person name="Toyoda A."/>
            <person name="Oliveira C."/>
            <person name="Osipova E."/>
            <person name="Leigh N.D."/>
            <person name="Simon A."/>
            <person name="Yun M.H."/>
        </authorList>
    </citation>
    <scope>NUCLEOTIDE SEQUENCE</scope>
    <source>
        <strain evidence="3">20211129_DDA</strain>
        <tissue evidence="3">Liver</tissue>
    </source>
</reference>
<dbReference type="InterPro" id="IPR003599">
    <property type="entry name" value="Ig_sub"/>
</dbReference>
<feature type="domain" description="Ig-like" evidence="2">
    <location>
        <begin position="646"/>
        <end position="738"/>
    </location>
</feature>
<dbReference type="CDD" id="cd00096">
    <property type="entry name" value="Ig"/>
    <property type="match status" value="4"/>
</dbReference>